<dbReference type="eggNOG" id="COG1605">
    <property type="taxonomic scope" value="Bacteria"/>
</dbReference>
<reference evidence="4" key="1">
    <citation type="submission" date="2009-07" db="EMBL/GenBank/DDBJ databases">
        <title>Complete sequence of chromosome of Methylovorus sp. SIP3-4.</title>
        <authorList>
            <person name="Lucas S."/>
            <person name="Copeland A."/>
            <person name="Lapidus A."/>
            <person name="Glavina del Rio T."/>
            <person name="Tice H."/>
            <person name="Bruce D."/>
            <person name="Goodwin L."/>
            <person name="Pitluck S."/>
            <person name="Clum A."/>
            <person name="Larimer F."/>
            <person name="Land M."/>
            <person name="Hauser L."/>
            <person name="Kyrpides N."/>
            <person name="Mikhailova N."/>
            <person name="Kayluzhnaya M."/>
            <person name="Chistoserdova L."/>
        </authorList>
    </citation>
    <scope>NUCLEOTIDE SEQUENCE [LARGE SCALE GENOMIC DNA]</scope>
    <source>
        <strain evidence="4">SIP3-4</strain>
    </source>
</reference>
<evidence type="ECO:0000256" key="1">
    <source>
        <dbReference type="ARBA" id="ARBA00012404"/>
    </source>
</evidence>
<dbReference type="RefSeq" id="WP_015830608.1">
    <property type="nucleotide sequence ID" value="NC_012969.1"/>
</dbReference>
<evidence type="ECO:0000259" key="2">
    <source>
        <dbReference type="PROSITE" id="PS51168"/>
    </source>
</evidence>
<dbReference type="SUPFAM" id="SSF48600">
    <property type="entry name" value="Chorismate mutase II"/>
    <property type="match status" value="1"/>
</dbReference>
<dbReference type="GO" id="GO:0004106">
    <property type="term" value="F:chorismate mutase activity"/>
    <property type="evidence" value="ECO:0007669"/>
    <property type="project" value="UniProtKB-EC"/>
</dbReference>
<dbReference type="InterPro" id="IPR036979">
    <property type="entry name" value="CM_dom_sf"/>
</dbReference>
<evidence type="ECO:0000313" key="3">
    <source>
        <dbReference type="EMBL" id="ACT51261.1"/>
    </source>
</evidence>
<dbReference type="SMART" id="SM00830">
    <property type="entry name" value="CM_2"/>
    <property type="match status" value="1"/>
</dbReference>
<dbReference type="InterPro" id="IPR002701">
    <property type="entry name" value="CM_II_prokaryot"/>
</dbReference>
<dbReference type="HOGENOM" id="CLU_131518_0_1_4"/>
<feature type="domain" description="Chorismate mutase" evidence="2">
    <location>
        <begin position="1"/>
        <end position="88"/>
    </location>
</feature>
<evidence type="ECO:0000313" key="4">
    <source>
        <dbReference type="Proteomes" id="UP000002743"/>
    </source>
</evidence>
<dbReference type="STRING" id="582744.Msip34_2019"/>
<proteinExistence type="predicted"/>
<name>C6X7T4_METGS</name>
<keyword evidence="4" id="KW-1185">Reference proteome</keyword>
<dbReference type="Proteomes" id="UP000002743">
    <property type="component" value="Chromosome"/>
</dbReference>
<dbReference type="AlphaFoldDB" id="C6X7T4"/>
<dbReference type="Gene3D" id="1.20.59.10">
    <property type="entry name" value="Chorismate mutase"/>
    <property type="match status" value="1"/>
</dbReference>
<sequence>MNLQQLRIDIDNIDTQLITLLSKRFIATREIGKLKHQDNKDPIDTNRLNQLCDKWINESTEQEVNPELSLQILNTIHRYVVAEHKELK</sequence>
<dbReference type="EC" id="5.4.99.5" evidence="1"/>
<organism evidence="3 4">
    <name type="scientific">Methylovorus glucosotrophus (strain SIP3-4)</name>
    <dbReference type="NCBI Taxonomy" id="582744"/>
    <lineage>
        <taxon>Bacteria</taxon>
        <taxon>Pseudomonadati</taxon>
        <taxon>Pseudomonadota</taxon>
        <taxon>Betaproteobacteria</taxon>
        <taxon>Nitrosomonadales</taxon>
        <taxon>Methylophilaceae</taxon>
        <taxon>Methylovorus</taxon>
    </lineage>
</organism>
<dbReference type="EMBL" id="CP001674">
    <property type="protein sequence ID" value="ACT51261.1"/>
    <property type="molecule type" value="Genomic_DNA"/>
</dbReference>
<dbReference type="Pfam" id="PF01817">
    <property type="entry name" value="CM_2"/>
    <property type="match status" value="1"/>
</dbReference>
<reference evidence="3 4" key="2">
    <citation type="journal article" date="2011" name="J. Bacteriol.">
        <title>Genomes of three methylotrophs from a single niche uncover genetic and metabolic divergence of Methylophilaceae.</title>
        <authorList>
            <person name="Lapidus A."/>
            <person name="Clum A."/>
            <person name="Labutti K."/>
            <person name="Kaluzhnaya M.G."/>
            <person name="Lim S."/>
            <person name="Beck D.A."/>
            <person name="Glavina Del Rio T."/>
            <person name="Nolan M."/>
            <person name="Mavromatis K."/>
            <person name="Huntemann M."/>
            <person name="Lucas S."/>
            <person name="Lidstrom M.E."/>
            <person name="Ivanova N."/>
            <person name="Chistoserdova L."/>
        </authorList>
    </citation>
    <scope>NUCLEOTIDE SEQUENCE [LARGE SCALE GENOMIC DNA]</scope>
    <source>
        <strain evidence="3 4">SIP3-4</strain>
    </source>
</reference>
<dbReference type="GO" id="GO:0046417">
    <property type="term" value="P:chorismate metabolic process"/>
    <property type="evidence" value="ECO:0007669"/>
    <property type="project" value="InterPro"/>
</dbReference>
<gene>
    <name evidence="3" type="ordered locus">Msip34_2019</name>
</gene>
<protein>
    <recommendedName>
        <fullName evidence="1">chorismate mutase</fullName>
        <ecNumber evidence="1">5.4.99.5</ecNumber>
    </recommendedName>
</protein>
<dbReference type="PROSITE" id="PS51168">
    <property type="entry name" value="CHORISMATE_MUT_2"/>
    <property type="match status" value="1"/>
</dbReference>
<dbReference type="KEGG" id="mei:Msip34_2019"/>
<dbReference type="InterPro" id="IPR036263">
    <property type="entry name" value="Chorismate_II_sf"/>
</dbReference>
<accession>C6X7T4</accession>